<accession>A0A1I6RIC4</accession>
<dbReference type="Gene3D" id="3.30.565.10">
    <property type="entry name" value="Histidine kinase-like ATPase, C-terminal domain"/>
    <property type="match status" value="1"/>
</dbReference>
<evidence type="ECO:0000256" key="7">
    <source>
        <dbReference type="ARBA" id="ARBA00022840"/>
    </source>
</evidence>
<feature type="modified residue" description="4-aspartylphosphate" evidence="11">
    <location>
        <position position="760"/>
    </location>
</feature>
<keyword evidence="3 11" id="KW-0597">Phosphoprotein</keyword>
<dbReference type="Pfam" id="PF00989">
    <property type="entry name" value="PAS"/>
    <property type="match status" value="1"/>
</dbReference>
<dbReference type="Pfam" id="PF13426">
    <property type="entry name" value="PAS_9"/>
    <property type="match status" value="1"/>
</dbReference>
<evidence type="ECO:0000259" key="15">
    <source>
        <dbReference type="PROSITE" id="PS50112"/>
    </source>
</evidence>
<dbReference type="AlphaFoldDB" id="A0A1I6RIC4"/>
<reference evidence="18" key="1">
    <citation type="submission" date="2016-10" db="EMBL/GenBank/DDBJ databases">
        <authorList>
            <person name="Varghese N."/>
            <person name="Submissions S."/>
        </authorList>
    </citation>
    <scope>NUCLEOTIDE SEQUENCE [LARGE SCALE GENOMIC DNA]</scope>
    <source>
        <strain evidence="18">DSM 24450</strain>
    </source>
</reference>
<feature type="coiled-coil region" evidence="12">
    <location>
        <begin position="15"/>
        <end position="61"/>
    </location>
</feature>
<dbReference type="Pfam" id="PF00512">
    <property type="entry name" value="HisKA"/>
    <property type="match status" value="1"/>
</dbReference>
<dbReference type="InterPro" id="IPR003594">
    <property type="entry name" value="HATPase_dom"/>
</dbReference>
<dbReference type="InterPro" id="IPR013656">
    <property type="entry name" value="PAS_4"/>
</dbReference>
<evidence type="ECO:0000256" key="10">
    <source>
        <dbReference type="ARBA" id="ARBA00068150"/>
    </source>
</evidence>
<dbReference type="InterPro" id="IPR013767">
    <property type="entry name" value="PAS_fold"/>
</dbReference>
<dbReference type="PROSITE" id="PS50109">
    <property type="entry name" value="HIS_KIN"/>
    <property type="match status" value="1"/>
</dbReference>
<dbReference type="SMART" id="SM00086">
    <property type="entry name" value="PAC"/>
    <property type="match status" value="2"/>
</dbReference>
<keyword evidence="8" id="KW-0902">Two-component regulatory system</keyword>
<evidence type="ECO:0000259" key="13">
    <source>
        <dbReference type="PROSITE" id="PS50109"/>
    </source>
</evidence>
<dbReference type="SMART" id="SM00448">
    <property type="entry name" value="REC"/>
    <property type="match status" value="1"/>
</dbReference>
<feature type="domain" description="Response regulatory" evidence="14">
    <location>
        <begin position="710"/>
        <end position="822"/>
    </location>
</feature>
<keyword evidence="5" id="KW-0547">Nucleotide-binding</keyword>
<dbReference type="FunFam" id="3.30.565.10:FF:000010">
    <property type="entry name" value="Sensor histidine kinase RcsC"/>
    <property type="match status" value="1"/>
</dbReference>
<evidence type="ECO:0000256" key="4">
    <source>
        <dbReference type="ARBA" id="ARBA00022679"/>
    </source>
</evidence>
<proteinExistence type="predicted"/>
<dbReference type="FunFam" id="1.10.287.130:FF:000002">
    <property type="entry name" value="Two-component osmosensing histidine kinase"/>
    <property type="match status" value="1"/>
</dbReference>
<evidence type="ECO:0000259" key="14">
    <source>
        <dbReference type="PROSITE" id="PS50110"/>
    </source>
</evidence>
<dbReference type="PROSITE" id="PS50112">
    <property type="entry name" value="PAS"/>
    <property type="match status" value="3"/>
</dbReference>
<dbReference type="Pfam" id="PF02518">
    <property type="entry name" value="HATPase_c"/>
    <property type="match status" value="1"/>
</dbReference>
<evidence type="ECO:0000256" key="11">
    <source>
        <dbReference type="PROSITE-ProRule" id="PRU00169"/>
    </source>
</evidence>
<dbReference type="PRINTS" id="PR00344">
    <property type="entry name" value="BCTRLSENSOR"/>
</dbReference>
<dbReference type="STRING" id="593133.SAMN04488006_2505"/>
<evidence type="ECO:0000313" key="17">
    <source>
        <dbReference type="EMBL" id="SFS64489.1"/>
    </source>
</evidence>
<dbReference type="CDD" id="cd00082">
    <property type="entry name" value="HisKA"/>
    <property type="match status" value="1"/>
</dbReference>
<dbReference type="Pfam" id="PF08448">
    <property type="entry name" value="PAS_4"/>
    <property type="match status" value="1"/>
</dbReference>
<comment type="subunit">
    <text evidence="9">At low DSF concentrations, interacts with RpfF.</text>
</comment>
<dbReference type="InterPro" id="IPR000014">
    <property type="entry name" value="PAS"/>
</dbReference>
<feature type="domain" description="PAC" evidence="16">
    <location>
        <begin position="133"/>
        <end position="185"/>
    </location>
</feature>
<dbReference type="InterPro" id="IPR004358">
    <property type="entry name" value="Sig_transdc_His_kin-like_C"/>
</dbReference>
<dbReference type="SMART" id="SM00091">
    <property type="entry name" value="PAS"/>
    <property type="match status" value="3"/>
</dbReference>
<dbReference type="PANTHER" id="PTHR43047">
    <property type="entry name" value="TWO-COMPONENT HISTIDINE PROTEIN KINASE"/>
    <property type="match status" value="1"/>
</dbReference>
<dbReference type="SMART" id="SM00388">
    <property type="entry name" value="HisKA"/>
    <property type="match status" value="1"/>
</dbReference>
<protein>
    <recommendedName>
        <fullName evidence="10">Sensory/regulatory protein RpfC</fullName>
        <ecNumber evidence="2">2.7.13.3</ecNumber>
    </recommendedName>
</protein>
<evidence type="ECO:0000256" key="8">
    <source>
        <dbReference type="ARBA" id="ARBA00023012"/>
    </source>
</evidence>
<dbReference type="EMBL" id="FOZP01000006">
    <property type="protein sequence ID" value="SFS64489.1"/>
    <property type="molecule type" value="Genomic_DNA"/>
</dbReference>
<keyword evidence="12" id="KW-0175">Coiled coil</keyword>
<evidence type="ECO:0000256" key="12">
    <source>
        <dbReference type="SAM" id="Coils"/>
    </source>
</evidence>
<dbReference type="InterPro" id="IPR000700">
    <property type="entry name" value="PAS-assoc_C"/>
</dbReference>
<comment type="catalytic activity">
    <reaction evidence="1">
        <text>ATP + protein L-histidine = ADP + protein N-phospho-L-histidine.</text>
        <dbReference type="EC" id="2.7.13.3"/>
    </reaction>
</comment>
<feature type="domain" description="PAS" evidence="15">
    <location>
        <begin position="320"/>
        <end position="390"/>
    </location>
</feature>
<name>A0A1I6RIC4_9FLAO</name>
<evidence type="ECO:0000259" key="16">
    <source>
        <dbReference type="PROSITE" id="PS50113"/>
    </source>
</evidence>
<evidence type="ECO:0000256" key="5">
    <source>
        <dbReference type="ARBA" id="ARBA00022741"/>
    </source>
</evidence>
<evidence type="ECO:0000256" key="9">
    <source>
        <dbReference type="ARBA" id="ARBA00064003"/>
    </source>
</evidence>
<dbReference type="PROSITE" id="PS50110">
    <property type="entry name" value="RESPONSE_REGULATORY"/>
    <property type="match status" value="1"/>
</dbReference>
<feature type="domain" description="PAS" evidence="15">
    <location>
        <begin position="60"/>
        <end position="130"/>
    </location>
</feature>
<sequence>MKNQITNSMKTQPTYEELQIQLSELQKLYNNLQLEFDLQIKQNEKRTKELLKAKEHAEENEKRFKLLYDNAPLSYQSLDNTTRIIDVNNTWLETMGYEREEVIGRYFREFMTPKSAELIKERFPTFIKNGEIHNYEFEMVRKDGTHFMVSYEGKIGCDEFGQFHHTHCIFSDITHRKQVEEKLNEANEFNQQVINSAQEGFVVYNLNKKYIGWNPYMEELTGIKAADVLGKNPTKVFPFLEGSGILANVEKALKGLKTDIVETSFNITTTNKKGWVVDRIAPLYNHKGKIIGAISTVNDITAQKIAALELVKAKEKAEQSEKYLYTIINNIADPVFVKDDESRMLVVNDAFCKLFQCSKNDVIGKTLAEDVSLEERKNFLKIDKQVLMSGIESINEEPFTLGDNETRTLLTSKKRFINDNGDKFLVGVSHDITSLKIIENDLKIAKEKAEQSDQLKSAFLANMSHEIRTPMNGILGFSELLKNPELSGEKQQQYIHVIEKSGARMLNIINDIIDISKIESGLIELDLKELNINEQLEDIYTFFKPEVEKKSVQFLCNKPLPLEAAIIKTDKEKMYAILTNLVKNAVKFTDKGCIEFGYLIKNEGKNSVLEFYVKDTGIGISKNRLDAIFERFIQADITDKMAHQGAGLGLAISKAYVKMLGGKIWVSSEQKTGSTFYFTIPFKTKDTITNTATELKGIKLNTTNSSEKLKILIVEDDEASDMLLSIAIKDLAKEIIHAKNGIEAVEACKKHEDIDIILMDIQMPVMDGYEATKQIRKFNKKVQIIAQTAFALEGDMEKVMAVGCNNYITKPIKVSELKQMIK</sequence>
<dbReference type="InterPro" id="IPR036890">
    <property type="entry name" value="HATPase_C_sf"/>
</dbReference>
<keyword evidence="4" id="KW-0808">Transferase</keyword>
<dbReference type="PROSITE" id="PS50113">
    <property type="entry name" value="PAC"/>
    <property type="match status" value="2"/>
</dbReference>
<dbReference type="SMART" id="SM00387">
    <property type="entry name" value="HATPase_c"/>
    <property type="match status" value="1"/>
</dbReference>
<keyword evidence="7" id="KW-0067">ATP-binding</keyword>
<evidence type="ECO:0000256" key="6">
    <source>
        <dbReference type="ARBA" id="ARBA00022777"/>
    </source>
</evidence>
<evidence type="ECO:0000313" key="18">
    <source>
        <dbReference type="Proteomes" id="UP000199312"/>
    </source>
</evidence>
<dbReference type="SUPFAM" id="SSF55785">
    <property type="entry name" value="PYP-like sensor domain (PAS domain)"/>
    <property type="match status" value="3"/>
</dbReference>
<dbReference type="InterPro" id="IPR001610">
    <property type="entry name" value="PAC"/>
</dbReference>
<dbReference type="InterPro" id="IPR003661">
    <property type="entry name" value="HisK_dim/P_dom"/>
</dbReference>
<feature type="domain" description="Histidine kinase" evidence="13">
    <location>
        <begin position="462"/>
        <end position="684"/>
    </location>
</feature>
<dbReference type="Proteomes" id="UP000199312">
    <property type="component" value="Unassembled WGS sequence"/>
</dbReference>
<dbReference type="NCBIfam" id="TIGR00229">
    <property type="entry name" value="sensory_box"/>
    <property type="match status" value="3"/>
</dbReference>
<dbReference type="Gene3D" id="1.10.287.130">
    <property type="match status" value="1"/>
</dbReference>
<dbReference type="InterPro" id="IPR036097">
    <property type="entry name" value="HisK_dim/P_sf"/>
</dbReference>
<dbReference type="GO" id="GO:0005524">
    <property type="term" value="F:ATP binding"/>
    <property type="evidence" value="ECO:0007669"/>
    <property type="project" value="UniProtKB-KW"/>
</dbReference>
<dbReference type="SUPFAM" id="SSF47384">
    <property type="entry name" value="Homodimeric domain of signal transducing histidine kinase"/>
    <property type="match status" value="1"/>
</dbReference>
<evidence type="ECO:0000256" key="2">
    <source>
        <dbReference type="ARBA" id="ARBA00012438"/>
    </source>
</evidence>
<dbReference type="SUPFAM" id="SSF55874">
    <property type="entry name" value="ATPase domain of HSP90 chaperone/DNA topoisomerase II/histidine kinase"/>
    <property type="match status" value="1"/>
</dbReference>
<dbReference type="CDD" id="cd16922">
    <property type="entry name" value="HATPase_EvgS-ArcB-TorS-like"/>
    <property type="match status" value="1"/>
</dbReference>
<keyword evidence="6" id="KW-0418">Kinase</keyword>
<dbReference type="PANTHER" id="PTHR43047:SF64">
    <property type="entry name" value="HISTIDINE KINASE CONTAINING CHEY-HOMOLOGOUS RECEIVER DOMAIN AND PAS DOMAIN-RELATED"/>
    <property type="match status" value="1"/>
</dbReference>
<dbReference type="GO" id="GO:0000155">
    <property type="term" value="F:phosphorelay sensor kinase activity"/>
    <property type="evidence" value="ECO:0007669"/>
    <property type="project" value="InterPro"/>
</dbReference>
<dbReference type="InterPro" id="IPR005467">
    <property type="entry name" value="His_kinase_dom"/>
</dbReference>
<dbReference type="CDD" id="cd00130">
    <property type="entry name" value="PAS"/>
    <property type="match status" value="3"/>
</dbReference>
<feature type="domain" description="PAC" evidence="16">
    <location>
        <begin position="259"/>
        <end position="312"/>
    </location>
</feature>
<gene>
    <name evidence="17" type="ORF">SAMN04488006_2505</name>
</gene>
<dbReference type="InterPro" id="IPR011006">
    <property type="entry name" value="CheY-like_superfamily"/>
</dbReference>
<evidence type="ECO:0000256" key="3">
    <source>
        <dbReference type="ARBA" id="ARBA00022553"/>
    </source>
</evidence>
<dbReference type="SUPFAM" id="SSF52172">
    <property type="entry name" value="CheY-like"/>
    <property type="match status" value="1"/>
</dbReference>
<dbReference type="Gene3D" id="3.30.450.20">
    <property type="entry name" value="PAS domain"/>
    <property type="match status" value="3"/>
</dbReference>
<dbReference type="EC" id="2.7.13.3" evidence="2"/>
<dbReference type="CDD" id="cd17546">
    <property type="entry name" value="REC_hyHK_CKI1_RcsC-like"/>
    <property type="match status" value="1"/>
</dbReference>
<dbReference type="InterPro" id="IPR001789">
    <property type="entry name" value="Sig_transdc_resp-reg_receiver"/>
</dbReference>
<keyword evidence="18" id="KW-1185">Reference proteome</keyword>
<dbReference type="GO" id="GO:0006355">
    <property type="term" value="P:regulation of DNA-templated transcription"/>
    <property type="evidence" value="ECO:0007669"/>
    <property type="project" value="InterPro"/>
</dbReference>
<dbReference type="InterPro" id="IPR035965">
    <property type="entry name" value="PAS-like_dom_sf"/>
</dbReference>
<evidence type="ECO:0000256" key="1">
    <source>
        <dbReference type="ARBA" id="ARBA00000085"/>
    </source>
</evidence>
<dbReference type="Gene3D" id="3.40.50.2300">
    <property type="match status" value="1"/>
</dbReference>
<feature type="domain" description="PAS" evidence="15">
    <location>
        <begin position="186"/>
        <end position="232"/>
    </location>
</feature>
<dbReference type="Pfam" id="PF00072">
    <property type="entry name" value="Response_reg"/>
    <property type="match status" value="1"/>
</dbReference>
<organism evidence="17 18">
    <name type="scientific">Lutibacter maritimus</name>
    <dbReference type="NCBI Taxonomy" id="593133"/>
    <lineage>
        <taxon>Bacteria</taxon>
        <taxon>Pseudomonadati</taxon>
        <taxon>Bacteroidota</taxon>
        <taxon>Flavobacteriia</taxon>
        <taxon>Flavobacteriales</taxon>
        <taxon>Flavobacteriaceae</taxon>
        <taxon>Lutibacter</taxon>
    </lineage>
</organism>